<dbReference type="InterPro" id="IPR039005">
    <property type="entry name" value="CSPG_rpt"/>
</dbReference>
<dbReference type="PANTHER" id="PTHR45739">
    <property type="entry name" value="MATRIX PROTEIN, PUTATIVE-RELATED"/>
    <property type="match status" value="1"/>
</dbReference>
<protein>
    <submittedName>
        <fullName evidence="5">Uncharacterized protein</fullName>
    </submittedName>
</protein>
<dbReference type="EMBL" id="JABSTU010000001">
    <property type="protein sequence ID" value="KAH8040791.1"/>
    <property type="molecule type" value="Genomic_DNA"/>
</dbReference>
<keyword evidence="6" id="KW-1185">Reference proteome</keyword>
<evidence type="ECO:0000256" key="4">
    <source>
        <dbReference type="PROSITE-ProRule" id="PRU01201"/>
    </source>
</evidence>
<dbReference type="InterPro" id="IPR051561">
    <property type="entry name" value="FRAS1_ECM"/>
</dbReference>
<organism evidence="5 6">
    <name type="scientific">Rhipicephalus microplus</name>
    <name type="common">Cattle tick</name>
    <name type="synonym">Boophilus microplus</name>
    <dbReference type="NCBI Taxonomy" id="6941"/>
    <lineage>
        <taxon>Eukaryota</taxon>
        <taxon>Metazoa</taxon>
        <taxon>Ecdysozoa</taxon>
        <taxon>Arthropoda</taxon>
        <taxon>Chelicerata</taxon>
        <taxon>Arachnida</taxon>
        <taxon>Acari</taxon>
        <taxon>Parasitiformes</taxon>
        <taxon>Ixodida</taxon>
        <taxon>Ixodoidea</taxon>
        <taxon>Ixodidae</taxon>
        <taxon>Rhipicephalinae</taxon>
        <taxon>Rhipicephalus</taxon>
        <taxon>Boophilus</taxon>
    </lineage>
</organism>
<dbReference type="VEuPathDB" id="VectorBase:LOC119178001"/>
<accession>A0A9J6F2K9</accession>
<evidence type="ECO:0000256" key="3">
    <source>
        <dbReference type="ARBA" id="ARBA00023180"/>
    </source>
</evidence>
<gene>
    <name evidence="5" type="ORF">HPB51_012961</name>
</gene>
<sequence>MYTHTGAPGVRDLIRLDVTDGTNWLIDQYFWVTIESIDVIYPEVVNRGVRVPEGGKVTLTTAALSTTDLNSDDEHLRFTITKSPGKGHLESSDAPGVIIRSFTQLELGGKQNQLRTH</sequence>
<dbReference type="PANTHER" id="PTHR45739:SF8">
    <property type="entry name" value="FRAS1-RELATED EXTRACELLULAR MATRIX PROTEIN 1"/>
    <property type="match status" value="1"/>
</dbReference>
<evidence type="ECO:0000256" key="2">
    <source>
        <dbReference type="ARBA" id="ARBA00022737"/>
    </source>
</evidence>
<evidence type="ECO:0000313" key="6">
    <source>
        <dbReference type="Proteomes" id="UP000821866"/>
    </source>
</evidence>
<dbReference type="Proteomes" id="UP000821866">
    <property type="component" value="Chromosome 1"/>
</dbReference>
<reference evidence="5" key="2">
    <citation type="submission" date="2021-09" db="EMBL/GenBank/DDBJ databases">
        <authorList>
            <person name="Jia N."/>
            <person name="Wang J."/>
            <person name="Shi W."/>
            <person name="Du L."/>
            <person name="Sun Y."/>
            <person name="Zhan W."/>
            <person name="Jiang J."/>
            <person name="Wang Q."/>
            <person name="Zhang B."/>
            <person name="Ji P."/>
            <person name="Sakyi L.B."/>
            <person name="Cui X."/>
            <person name="Yuan T."/>
            <person name="Jiang B."/>
            <person name="Yang W."/>
            <person name="Lam T.T.-Y."/>
            <person name="Chang Q."/>
            <person name="Ding S."/>
            <person name="Wang X."/>
            <person name="Zhu J."/>
            <person name="Ruan X."/>
            <person name="Zhao L."/>
            <person name="Wei J."/>
            <person name="Que T."/>
            <person name="Du C."/>
            <person name="Cheng J."/>
            <person name="Dai P."/>
            <person name="Han X."/>
            <person name="Huang E."/>
            <person name="Gao Y."/>
            <person name="Liu J."/>
            <person name="Shao H."/>
            <person name="Ye R."/>
            <person name="Li L."/>
            <person name="Wei W."/>
            <person name="Wang X."/>
            <person name="Wang C."/>
            <person name="Huo Q."/>
            <person name="Li W."/>
            <person name="Guo W."/>
            <person name="Chen H."/>
            <person name="Chen S."/>
            <person name="Zhou L."/>
            <person name="Zhou L."/>
            <person name="Ni X."/>
            <person name="Tian J."/>
            <person name="Zhou Y."/>
            <person name="Sheng Y."/>
            <person name="Liu T."/>
            <person name="Pan Y."/>
            <person name="Xia L."/>
            <person name="Li J."/>
            <person name="Zhao F."/>
            <person name="Cao W."/>
        </authorList>
    </citation>
    <scope>NUCLEOTIDE SEQUENCE</scope>
    <source>
        <strain evidence="5">Rmic-2018</strain>
        <tissue evidence="5">Larvae</tissue>
    </source>
</reference>
<proteinExistence type="predicted"/>
<feature type="repeat" description="CSPG" evidence="4">
    <location>
        <begin position="40"/>
        <end position="117"/>
    </location>
</feature>
<evidence type="ECO:0000313" key="5">
    <source>
        <dbReference type="EMBL" id="KAH8040791.1"/>
    </source>
</evidence>
<keyword evidence="1" id="KW-0732">Signal</keyword>
<dbReference type="AlphaFoldDB" id="A0A9J6F2K9"/>
<comment type="caution">
    <text evidence="5">The sequence shown here is derived from an EMBL/GenBank/DDBJ whole genome shotgun (WGS) entry which is preliminary data.</text>
</comment>
<dbReference type="GO" id="GO:0009653">
    <property type="term" value="P:anatomical structure morphogenesis"/>
    <property type="evidence" value="ECO:0007669"/>
    <property type="project" value="TreeGrafter"/>
</dbReference>
<dbReference type="Pfam" id="PF16184">
    <property type="entry name" value="Cadherin_3"/>
    <property type="match status" value="1"/>
</dbReference>
<evidence type="ECO:0000256" key="1">
    <source>
        <dbReference type="ARBA" id="ARBA00022729"/>
    </source>
</evidence>
<reference evidence="5" key="1">
    <citation type="journal article" date="2020" name="Cell">
        <title>Large-Scale Comparative Analyses of Tick Genomes Elucidate Their Genetic Diversity and Vector Capacities.</title>
        <authorList>
            <consortium name="Tick Genome and Microbiome Consortium (TIGMIC)"/>
            <person name="Jia N."/>
            <person name="Wang J."/>
            <person name="Shi W."/>
            <person name="Du L."/>
            <person name="Sun Y."/>
            <person name="Zhan W."/>
            <person name="Jiang J.F."/>
            <person name="Wang Q."/>
            <person name="Zhang B."/>
            <person name="Ji P."/>
            <person name="Bell-Sakyi L."/>
            <person name="Cui X.M."/>
            <person name="Yuan T.T."/>
            <person name="Jiang B.G."/>
            <person name="Yang W.F."/>
            <person name="Lam T.T."/>
            <person name="Chang Q.C."/>
            <person name="Ding S.J."/>
            <person name="Wang X.J."/>
            <person name="Zhu J.G."/>
            <person name="Ruan X.D."/>
            <person name="Zhao L."/>
            <person name="Wei J.T."/>
            <person name="Ye R.Z."/>
            <person name="Que T.C."/>
            <person name="Du C.H."/>
            <person name="Zhou Y.H."/>
            <person name="Cheng J.X."/>
            <person name="Dai P.F."/>
            <person name="Guo W.B."/>
            <person name="Han X.H."/>
            <person name="Huang E.J."/>
            <person name="Li L.F."/>
            <person name="Wei W."/>
            <person name="Gao Y.C."/>
            <person name="Liu J.Z."/>
            <person name="Shao H.Z."/>
            <person name="Wang X."/>
            <person name="Wang C.C."/>
            <person name="Yang T.C."/>
            <person name="Huo Q.B."/>
            <person name="Li W."/>
            <person name="Chen H.Y."/>
            <person name="Chen S.E."/>
            <person name="Zhou L.G."/>
            <person name="Ni X.B."/>
            <person name="Tian J.H."/>
            <person name="Sheng Y."/>
            <person name="Liu T."/>
            <person name="Pan Y.S."/>
            <person name="Xia L.Y."/>
            <person name="Li J."/>
            <person name="Zhao F."/>
            <person name="Cao W.C."/>
        </authorList>
    </citation>
    <scope>NUCLEOTIDE SEQUENCE</scope>
    <source>
        <strain evidence="5">Rmic-2018</strain>
    </source>
</reference>
<dbReference type="PROSITE" id="PS51854">
    <property type="entry name" value="CSPG"/>
    <property type="match status" value="1"/>
</dbReference>
<name>A0A9J6F2K9_RHIMP</name>
<keyword evidence="2" id="KW-0677">Repeat</keyword>
<keyword evidence="3" id="KW-0325">Glycoprotein</keyword>